<dbReference type="InterPro" id="IPR000524">
    <property type="entry name" value="Tscrpt_reg_HTH_GntR"/>
</dbReference>
<dbReference type="SUPFAM" id="SSF48008">
    <property type="entry name" value="GntR ligand-binding domain-like"/>
    <property type="match status" value="1"/>
</dbReference>
<dbReference type="PRINTS" id="PR00035">
    <property type="entry name" value="HTHGNTR"/>
</dbReference>
<dbReference type="STRING" id="1335048.AKL17_3699"/>
<dbReference type="InterPro" id="IPR011711">
    <property type="entry name" value="GntR_C"/>
</dbReference>
<dbReference type="PANTHER" id="PTHR43537:SF51">
    <property type="entry name" value="HTH-TYPE TRANSCRIPTIONAL REGULATOR LGOR-RELATED"/>
    <property type="match status" value="1"/>
</dbReference>
<dbReference type="Pfam" id="PF07729">
    <property type="entry name" value="FCD"/>
    <property type="match status" value="1"/>
</dbReference>
<dbReference type="InterPro" id="IPR036390">
    <property type="entry name" value="WH_DNA-bd_sf"/>
</dbReference>
<dbReference type="InterPro" id="IPR008920">
    <property type="entry name" value="TF_FadR/GntR_C"/>
</dbReference>
<evidence type="ECO:0000259" key="4">
    <source>
        <dbReference type="PROSITE" id="PS50949"/>
    </source>
</evidence>
<dbReference type="GO" id="GO:0003677">
    <property type="term" value="F:DNA binding"/>
    <property type="evidence" value="ECO:0007669"/>
    <property type="project" value="UniProtKB-KW"/>
</dbReference>
<dbReference type="Pfam" id="PF00392">
    <property type="entry name" value="GntR"/>
    <property type="match status" value="1"/>
</dbReference>
<protein>
    <submittedName>
        <fullName evidence="5">GntR family transcriptional regulator</fullName>
    </submittedName>
</protein>
<gene>
    <name evidence="5" type="ORF">AKL17_3699</name>
</gene>
<dbReference type="Gene3D" id="1.20.120.530">
    <property type="entry name" value="GntR ligand-binding domain-like"/>
    <property type="match status" value="1"/>
</dbReference>
<dbReference type="PROSITE" id="PS50949">
    <property type="entry name" value="HTH_GNTR"/>
    <property type="match status" value="1"/>
</dbReference>
<dbReference type="CDD" id="cd07377">
    <property type="entry name" value="WHTH_GntR"/>
    <property type="match status" value="1"/>
</dbReference>
<dbReference type="InterPro" id="IPR036388">
    <property type="entry name" value="WH-like_DNA-bd_sf"/>
</dbReference>
<evidence type="ECO:0000256" key="2">
    <source>
        <dbReference type="ARBA" id="ARBA00023125"/>
    </source>
</evidence>
<dbReference type="SUPFAM" id="SSF46785">
    <property type="entry name" value="Winged helix' DNA-binding domain"/>
    <property type="match status" value="1"/>
</dbReference>
<sequence length="222" mass="25492">MIKRKSDEAHAILRQRIMCADLAPGAIIDDRELMEQLGIGRTPLRESIVRLEQEGLVVSRGRRGYFVAETSPLDLFRAFEIRREIECFAAGRAAERRNDKDIEAFEAFFMRLEAELADHRNDVPWNLEADEEFHCLVATASDNRFAAQYQSFLFGLSVRSLYLSRVPVTLVHEEIDDYRAMFEAIRRREADEAETLMRKHLTISPLQGLMSEASVSALRKSV</sequence>
<evidence type="ECO:0000256" key="1">
    <source>
        <dbReference type="ARBA" id="ARBA00023015"/>
    </source>
</evidence>
<keyword evidence="1" id="KW-0805">Transcription regulation</keyword>
<feature type="domain" description="HTH gntR-type" evidence="4">
    <location>
        <begin position="3"/>
        <end position="70"/>
    </location>
</feature>
<dbReference type="KEGG" id="daa:AKL17_3699"/>
<keyword evidence="3" id="KW-0804">Transcription</keyword>
<keyword evidence="2" id="KW-0238">DNA-binding</keyword>
<keyword evidence="6" id="KW-1185">Reference proteome</keyword>
<dbReference type="SMART" id="SM00345">
    <property type="entry name" value="HTH_GNTR"/>
    <property type="match status" value="1"/>
</dbReference>
<reference evidence="5 6" key="1">
    <citation type="submission" date="2015-09" db="EMBL/GenBank/DDBJ databases">
        <title>Complete genome sequence of Defluviimonas alba cai42t isolated from an oilfield in Xinjiang.</title>
        <authorList>
            <person name="Geng S."/>
            <person name="Pan X."/>
            <person name="Wu X."/>
        </authorList>
    </citation>
    <scope>NUCLEOTIDE SEQUENCE [LARGE SCALE GENOMIC DNA]</scope>
    <source>
        <strain evidence="6">cai42</strain>
    </source>
</reference>
<dbReference type="EMBL" id="CP012661">
    <property type="protein sequence ID" value="AMY70922.1"/>
    <property type="molecule type" value="Genomic_DNA"/>
</dbReference>
<name>A0A159Z6F1_9RHOB</name>
<dbReference type="Proteomes" id="UP000076128">
    <property type="component" value="Chromosome"/>
</dbReference>
<dbReference type="AlphaFoldDB" id="A0A159Z6F1"/>
<evidence type="ECO:0000313" key="6">
    <source>
        <dbReference type="Proteomes" id="UP000076128"/>
    </source>
</evidence>
<organism evidence="5 6">
    <name type="scientific">Frigidibacter mobilis</name>
    <dbReference type="NCBI Taxonomy" id="1335048"/>
    <lineage>
        <taxon>Bacteria</taxon>
        <taxon>Pseudomonadati</taxon>
        <taxon>Pseudomonadota</taxon>
        <taxon>Alphaproteobacteria</taxon>
        <taxon>Rhodobacterales</taxon>
        <taxon>Paracoccaceae</taxon>
        <taxon>Frigidibacter</taxon>
    </lineage>
</organism>
<dbReference type="RefSeq" id="WP_166507178.1">
    <property type="nucleotide sequence ID" value="NZ_CP012661.1"/>
</dbReference>
<dbReference type="GO" id="GO:0003700">
    <property type="term" value="F:DNA-binding transcription factor activity"/>
    <property type="evidence" value="ECO:0007669"/>
    <property type="project" value="InterPro"/>
</dbReference>
<accession>A0A159Z6F1</accession>
<dbReference type="Gene3D" id="1.10.10.10">
    <property type="entry name" value="Winged helix-like DNA-binding domain superfamily/Winged helix DNA-binding domain"/>
    <property type="match status" value="1"/>
</dbReference>
<evidence type="ECO:0000256" key="3">
    <source>
        <dbReference type="ARBA" id="ARBA00023163"/>
    </source>
</evidence>
<proteinExistence type="predicted"/>
<dbReference type="PANTHER" id="PTHR43537">
    <property type="entry name" value="TRANSCRIPTIONAL REGULATOR, GNTR FAMILY"/>
    <property type="match status" value="1"/>
</dbReference>
<dbReference type="SMART" id="SM00895">
    <property type="entry name" value="FCD"/>
    <property type="match status" value="1"/>
</dbReference>
<evidence type="ECO:0000313" key="5">
    <source>
        <dbReference type="EMBL" id="AMY70922.1"/>
    </source>
</evidence>